<dbReference type="PROSITE" id="PS00079">
    <property type="entry name" value="MULTICOPPER_OXIDASE1"/>
    <property type="match status" value="1"/>
</dbReference>
<dbReference type="InterPro" id="IPR011706">
    <property type="entry name" value="Cu-oxidase_C"/>
</dbReference>
<evidence type="ECO:0000313" key="3">
    <source>
        <dbReference type="EMBL" id="ETW98241.1"/>
    </source>
</evidence>
<sequence>MMMSFADDAQVGRFVYHCHILKHEDNGLMAPIEVWGPEALIR</sequence>
<dbReference type="InterPro" id="IPR008972">
    <property type="entry name" value="Cupredoxin"/>
</dbReference>
<dbReference type="PATRIC" id="fig|1429439.4.peg.7215"/>
<dbReference type="HOGENOM" id="CLU_3248808_0_0_7"/>
<feature type="domain" description="Plastocyanin-like" evidence="2">
    <location>
        <begin position="5"/>
        <end position="33"/>
    </location>
</feature>
<evidence type="ECO:0000313" key="4">
    <source>
        <dbReference type="Proteomes" id="UP000019140"/>
    </source>
</evidence>
<protein>
    <recommendedName>
        <fullName evidence="2">Plastocyanin-like domain-containing protein</fullName>
    </recommendedName>
</protein>
<dbReference type="InterPro" id="IPR002355">
    <property type="entry name" value="Cu_oxidase_Cu_BS"/>
</dbReference>
<keyword evidence="1" id="KW-0479">Metal-binding</keyword>
<dbReference type="Pfam" id="PF07731">
    <property type="entry name" value="Cu-oxidase_2"/>
    <property type="match status" value="1"/>
</dbReference>
<evidence type="ECO:0000256" key="1">
    <source>
        <dbReference type="ARBA" id="ARBA00022723"/>
    </source>
</evidence>
<dbReference type="GO" id="GO:0005507">
    <property type="term" value="F:copper ion binding"/>
    <property type="evidence" value="ECO:0007669"/>
    <property type="project" value="InterPro"/>
</dbReference>
<comment type="caution">
    <text evidence="3">The sequence shown here is derived from an EMBL/GenBank/DDBJ whole genome shotgun (WGS) entry which is preliminary data.</text>
</comment>
<keyword evidence="4" id="KW-1185">Reference proteome</keyword>
<dbReference type="Gene3D" id="2.60.40.420">
    <property type="entry name" value="Cupredoxins - blue copper proteins"/>
    <property type="match status" value="1"/>
</dbReference>
<gene>
    <name evidence="3" type="ORF">ETSY2_43105</name>
</gene>
<dbReference type="SUPFAM" id="SSF49503">
    <property type="entry name" value="Cupredoxins"/>
    <property type="match status" value="1"/>
</dbReference>
<dbReference type="Proteomes" id="UP000019140">
    <property type="component" value="Unassembled WGS sequence"/>
</dbReference>
<dbReference type="AlphaFoldDB" id="W4LLL0"/>
<dbReference type="InterPro" id="IPR033138">
    <property type="entry name" value="Cu_oxidase_CS"/>
</dbReference>
<organism evidence="3 4">
    <name type="scientific">Candidatus Entotheonella gemina</name>
    <dbReference type="NCBI Taxonomy" id="1429439"/>
    <lineage>
        <taxon>Bacteria</taxon>
        <taxon>Pseudomonadati</taxon>
        <taxon>Nitrospinota/Tectimicrobiota group</taxon>
        <taxon>Candidatus Tectimicrobiota</taxon>
        <taxon>Candidatus Entotheonellia</taxon>
        <taxon>Candidatus Entotheonellales</taxon>
        <taxon>Candidatus Entotheonellaceae</taxon>
        <taxon>Candidatus Entotheonella</taxon>
    </lineage>
</organism>
<dbReference type="EMBL" id="AZHX01001965">
    <property type="protein sequence ID" value="ETW98241.1"/>
    <property type="molecule type" value="Genomic_DNA"/>
</dbReference>
<dbReference type="GO" id="GO:0016491">
    <property type="term" value="F:oxidoreductase activity"/>
    <property type="evidence" value="ECO:0007669"/>
    <property type="project" value="InterPro"/>
</dbReference>
<accession>W4LLL0</accession>
<reference evidence="3 4" key="1">
    <citation type="journal article" date="2014" name="Nature">
        <title>An environmental bacterial taxon with a large and distinct metabolic repertoire.</title>
        <authorList>
            <person name="Wilson M.C."/>
            <person name="Mori T."/>
            <person name="Ruckert C."/>
            <person name="Uria A.R."/>
            <person name="Helf M.J."/>
            <person name="Takada K."/>
            <person name="Gernert C."/>
            <person name="Steffens U.A."/>
            <person name="Heycke N."/>
            <person name="Schmitt S."/>
            <person name="Rinke C."/>
            <person name="Helfrich E.J."/>
            <person name="Brachmann A.O."/>
            <person name="Gurgui C."/>
            <person name="Wakimoto T."/>
            <person name="Kracht M."/>
            <person name="Crusemann M."/>
            <person name="Hentschel U."/>
            <person name="Abe I."/>
            <person name="Matsunaga S."/>
            <person name="Kalinowski J."/>
            <person name="Takeyama H."/>
            <person name="Piel J."/>
        </authorList>
    </citation>
    <scope>NUCLEOTIDE SEQUENCE [LARGE SCALE GENOMIC DNA]</scope>
    <source>
        <strain evidence="4">TSY2</strain>
    </source>
</reference>
<proteinExistence type="predicted"/>
<dbReference type="PROSITE" id="PS00080">
    <property type="entry name" value="MULTICOPPER_OXIDASE2"/>
    <property type="match status" value="1"/>
</dbReference>
<name>W4LLL0_9BACT</name>
<evidence type="ECO:0000259" key="2">
    <source>
        <dbReference type="Pfam" id="PF07731"/>
    </source>
</evidence>